<evidence type="ECO:0000259" key="1">
    <source>
        <dbReference type="Pfam" id="PF07552"/>
    </source>
</evidence>
<dbReference type="Pfam" id="PF07552">
    <property type="entry name" value="Coat_X"/>
    <property type="match status" value="2"/>
</dbReference>
<protein>
    <submittedName>
        <fullName evidence="2">Spore coat protein X</fullName>
    </submittedName>
</protein>
<accession>A0A7W3RHA5</accession>
<feature type="domain" description="Spore coat protein X/V" evidence="1">
    <location>
        <begin position="9"/>
        <end position="62"/>
    </location>
</feature>
<name>A0A7W3RHA5_PRIAR</name>
<gene>
    <name evidence="2" type="ORF">HNP21_005361</name>
</gene>
<dbReference type="InterPro" id="IPR011428">
    <property type="entry name" value="Spore_coat_X/V"/>
</dbReference>
<organism evidence="2 3">
    <name type="scientific">Priestia aryabhattai</name>
    <name type="common">Bacillus aryabhattai</name>
    <dbReference type="NCBI Taxonomy" id="412384"/>
    <lineage>
        <taxon>Bacteria</taxon>
        <taxon>Bacillati</taxon>
        <taxon>Bacillota</taxon>
        <taxon>Bacilli</taxon>
        <taxon>Bacillales</taxon>
        <taxon>Bacillaceae</taxon>
        <taxon>Priestia</taxon>
    </lineage>
</organism>
<evidence type="ECO:0000313" key="2">
    <source>
        <dbReference type="EMBL" id="MBA9042226.1"/>
    </source>
</evidence>
<evidence type="ECO:0000313" key="3">
    <source>
        <dbReference type="Proteomes" id="UP000543174"/>
    </source>
</evidence>
<dbReference type="GO" id="GO:0031160">
    <property type="term" value="C:spore wall"/>
    <property type="evidence" value="ECO:0007669"/>
    <property type="project" value="InterPro"/>
</dbReference>
<dbReference type="EMBL" id="JACJHT010000010">
    <property type="protein sequence ID" value="MBA9042226.1"/>
    <property type="molecule type" value="Genomic_DNA"/>
</dbReference>
<dbReference type="AlphaFoldDB" id="A0A7W3RHA5"/>
<dbReference type="GO" id="GO:0030435">
    <property type="term" value="P:sporulation resulting in formation of a cellular spore"/>
    <property type="evidence" value="ECO:0007669"/>
    <property type="project" value="InterPro"/>
</dbReference>
<comment type="caution">
    <text evidence="2">The sequence shown here is derived from an EMBL/GenBank/DDBJ whole genome shotgun (WGS) entry which is preliminary data.</text>
</comment>
<dbReference type="RefSeq" id="WP_137738990.1">
    <property type="nucleotide sequence ID" value="NZ_JACJHT010000010.1"/>
</dbReference>
<reference evidence="2" key="1">
    <citation type="submission" date="2020-08" db="EMBL/GenBank/DDBJ databases">
        <title>Functional genomics of gut bacteria from endangered species of beetles.</title>
        <authorList>
            <person name="Carlos-Shanley C."/>
        </authorList>
    </citation>
    <scope>NUCLEOTIDE SEQUENCE [LARGE SCALE GENOMIC DNA]</scope>
    <source>
        <strain evidence="2">S00060</strain>
    </source>
</reference>
<proteinExistence type="predicted"/>
<feature type="domain" description="Spore coat protein X/V" evidence="1">
    <location>
        <begin position="72"/>
        <end position="123"/>
    </location>
</feature>
<dbReference type="Proteomes" id="UP000543174">
    <property type="component" value="Unassembled WGS sequence"/>
</dbReference>
<sequence length="124" mass="13587">MNFNSNALIGTETTQKILSKQISNSIIVVKDSCNINISITDTQTAIILQSLLQVLTFILTLIGLDANSIRLITVEVLLLAKVIQSSNHKIIIENSKNVHATTTNIDTVVFIQSFILVLTILLVI</sequence>
<keyword evidence="3" id="KW-1185">Reference proteome</keyword>